<protein>
    <submittedName>
        <fullName evidence="1">Uncharacterized protein</fullName>
    </submittedName>
</protein>
<accession>A0ABV7M5M7</accession>
<evidence type="ECO:0000313" key="2">
    <source>
        <dbReference type="Proteomes" id="UP001595640"/>
    </source>
</evidence>
<name>A0ABV7M5M7_9GAMM</name>
<comment type="caution">
    <text evidence="1">The sequence shown here is derived from an EMBL/GenBank/DDBJ whole genome shotgun (WGS) entry which is preliminary data.</text>
</comment>
<evidence type="ECO:0000313" key="1">
    <source>
        <dbReference type="EMBL" id="MFC3293184.1"/>
    </source>
</evidence>
<organism evidence="1 2">
    <name type="scientific">Modicisalibacter luteus</name>
    <dbReference type="NCBI Taxonomy" id="453962"/>
    <lineage>
        <taxon>Bacteria</taxon>
        <taxon>Pseudomonadati</taxon>
        <taxon>Pseudomonadota</taxon>
        <taxon>Gammaproteobacteria</taxon>
        <taxon>Oceanospirillales</taxon>
        <taxon>Halomonadaceae</taxon>
        <taxon>Modicisalibacter</taxon>
    </lineage>
</organism>
<dbReference type="Proteomes" id="UP001595640">
    <property type="component" value="Unassembled WGS sequence"/>
</dbReference>
<sequence length="55" mass="5840">MSLDQMVNYSSVADSPQVRKQAAQEIPVGSGRENAGVESLAKLGQACCFGRGKLR</sequence>
<gene>
    <name evidence="1" type="ORF">ACFOEI_14100</name>
</gene>
<keyword evidence="2" id="KW-1185">Reference proteome</keyword>
<reference evidence="2" key="1">
    <citation type="journal article" date="2019" name="Int. J. Syst. Evol. Microbiol.">
        <title>The Global Catalogue of Microorganisms (GCM) 10K type strain sequencing project: providing services to taxonomists for standard genome sequencing and annotation.</title>
        <authorList>
            <consortium name="The Broad Institute Genomics Platform"/>
            <consortium name="The Broad Institute Genome Sequencing Center for Infectious Disease"/>
            <person name="Wu L."/>
            <person name="Ma J."/>
        </authorList>
    </citation>
    <scope>NUCLEOTIDE SEQUENCE [LARGE SCALE GENOMIC DNA]</scope>
    <source>
        <strain evidence="2">KCTC 12847</strain>
    </source>
</reference>
<dbReference type="RefSeq" id="WP_019018486.1">
    <property type="nucleotide sequence ID" value="NZ_BMXD01000001.1"/>
</dbReference>
<dbReference type="EMBL" id="JBHRUH010000031">
    <property type="protein sequence ID" value="MFC3293184.1"/>
    <property type="molecule type" value="Genomic_DNA"/>
</dbReference>
<proteinExistence type="predicted"/>